<accession>A0A0F9WDN3</accession>
<keyword evidence="1" id="KW-0175">Coiled coil</keyword>
<name>A0A0F9WDN3_9ZZZZ</name>
<feature type="region of interest" description="Disordered" evidence="2">
    <location>
        <begin position="1"/>
        <end position="24"/>
    </location>
</feature>
<dbReference type="AlphaFoldDB" id="A0A0F9WDN3"/>
<sequence length="328" mass="38129">MDKKEEKEEKEEEFKGASPASKEELDLWKAEEKKYMEENELWAGANANDAFEKEFVSPLPLTVKKTLERMEARRIKEIESKNRVIKLADDQIRQLTNENESLKKEVSFGGGEYAEKEYNEIPREIKANRPMQAYSYRMGDANPLEDMMWGILERIGFLPVYHANSVKEICFELGKIHQKYIAELQKYVDKKGEAFMEKEENLENYDFSIVADGKPMSGKSYALSLIDKYLITHGYKTLFSPGKTVKNEHRLLVKVTERMKKEEPMKDNIKNELLEELNTSPLITVKEITPEEVKEAMKEAIRTKVPIFKVKEKKEDPNKQETSGETPK</sequence>
<evidence type="ECO:0000256" key="1">
    <source>
        <dbReference type="SAM" id="Coils"/>
    </source>
</evidence>
<protein>
    <submittedName>
        <fullName evidence="3">Uncharacterized protein</fullName>
    </submittedName>
</protein>
<gene>
    <name evidence="3" type="ORF">LCGC14_0371750</name>
</gene>
<feature type="region of interest" description="Disordered" evidence="2">
    <location>
        <begin position="309"/>
        <end position="328"/>
    </location>
</feature>
<evidence type="ECO:0000256" key="2">
    <source>
        <dbReference type="SAM" id="MobiDB-lite"/>
    </source>
</evidence>
<evidence type="ECO:0000313" key="3">
    <source>
        <dbReference type="EMBL" id="KKN76323.1"/>
    </source>
</evidence>
<proteinExistence type="predicted"/>
<feature type="compositionally biased region" description="Basic and acidic residues" evidence="2">
    <location>
        <begin position="309"/>
        <end position="319"/>
    </location>
</feature>
<reference evidence="3" key="1">
    <citation type="journal article" date="2015" name="Nature">
        <title>Complex archaea that bridge the gap between prokaryotes and eukaryotes.</title>
        <authorList>
            <person name="Spang A."/>
            <person name="Saw J.H."/>
            <person name="Jorgensen S.L."/>
            <person name="Zaremba-Niedzwiedzka K."/>
            <person name="Martijn J."/>
            <person name="Lind A.E."/>
            <person name="van Eijk R."/>
            <person name="Schleper C."/>
            <person name="Guy L."/>
            <person name="Ettema T.J."/>
        </authorList>
    </citation>
    <scope>NUCLEOTIDE SEQUENCE</scope>
</reference>
<dbReference type="EMBL" id="LAZR01000297">
    <property type="protein sequence ID" value="KKN76323.1"/>
    <property type="molecule type" value="Genomic_DNA"/>
</dbReference>
<organism evidence="3">
    <name type="scientific">marine sediment metagenome</name>
    <dbReference type="NCBI Taxonomy" id="412755"/>
    <lineage>
        <taxon>unclassified sequences</taxon>
        <taxon>metagenomes</taxon>
        <taxon>ecological metagenomes</taxon>
    </lineage>
</organism>
<comment type="caution">
    <text evidence="3">The sequence shown here is derived from an EMBL/GenBank/DDBJ whole genome shotgun (WGS) entry which is preliminary data.</text>
</comment>
<feature type="coiled-coil region" evidence="1">
    <location>
        <begin position="78"/>
        <end position="105"/>
    </location>
</feature>